<evidence type="ECO:0000256" key="1">
    <source>
        <dbReference type="SAM" id="MobiDB-lite"/>
    </source>
</evidence>
<dbReference type="AlphaFoldDB" id="A0A7J5BA57"/>
<feature type="region of interest" description="Disordered" evidence="1">
    <location>
        <begin position="17"/>
        <end position="50"/>
    </location>
</feature>
<reference evidence="2 3" key="1">
    <citation type="submission" date="2019-09" db="EMBL/GenBank/DDBJ databases">
        <title>Phylogeny of genus Pseudoclavibacter and closely related genus.</title>
        <authorList>
            <person name="Li Y."/>
        </authorList>
    </citation>
    <scope>NUCLEOTIDE SEQUENCE [LARGE SCALE GENOMIC DNA]</scope>
    <source>
        <strain evidence="2 3">KCTC 13959</strain>
    </source>
</reference>
<gene>
    <name evidence="2" type="ORF">F8O05_09410</name>
</gene>
<feature type="compositionally biased region" description="Low complexity" evidence="1">
    <location>
        <begin position="18"/>
        <end position="34"/>
    </location>
</feature>
<organism evidence="2 3">
    <name type="scientific">Gulosibacter chungangensis</name>
    <dbReference type="NCBI Taxonomy" id="979746"/>
    <lineage>
        <taxon>Bacteria</taxon>
        <taxon>Bacillati</taxon>
        <taxon>Actinomycetota</taxon>
        <taxon>Actinomycetes</taxon>
        <taxon>Micrococcales</taxon>
        <taxon>Microbacteriaceae</taxon>
        <taxon>Gulosibacter</taxon>
    </lineage>
</organism>
<dbReference type="SUPFAM" id="SSF48452">
    <property type="entry name" value="TPR-like"/>
    <property type="match status" value="1"/>
</dbReference>
<dbReference type="SUPFAM" id="SSF52833">
    <property type="entry name" value="Thioredoxin-like"/>
    <property type="match status" value="1"/>
</dbReference>
<sequence length="323" mass="33862">MTNPNLPMAAMGGGIDLSGLAQAHQQRQQAAAGGAQPGGPAGSPAGASGEAFMSLPDAVVNGGEAELEQFSQYSTRIPVIVQVYSASDADSAALAPVLDDLIRSADGRLLLLRIDADAHPQLGGQPSVLALLGGRPVPLFQGNPPREQIVQVVNELIQVAAQQGVTGKVEITGAPAEAGEPAPKPLPPLHQEAQDALARGDVEAAKAAYEQAIKEAPADEEAKVGLAQVSLLVRLKDKTLPEIRDRAAKFPDDLDAQFDVADLDLSGGHVDDAFNRLLGLLAKSDPENKNKVRERILELFEVVGSTDARVVRARQQLTNLLFS</sequence>
<dbReference type="OrthoDB" id="5181746at2"/>
<dbReference type="RefSeq" id="WP_158052472.1">
    <property type="nucleotide sequence ID" value="NZ_WBKB01000005.1"/>
</dbReference>
<dbReference type="Proteomes" id="UP000433493">
    <property type="component" value="Unassembled WGS sequence"/>
</dbReference>
<dbReference type="EMBL" id="WBKB01000005">
    <property type="protein sequence ID" value="KAB1642670.1"/>
    <property type="molecule type" value="Genomic_DNA"/>
</dbReference>
<evidence type="ECO:0000313" key="2">
    <source>
        <dbReference type="EMBL" id="KAB1642670.1"/>
    </source>
</evidence>
<evidence type="ECO:0000313" key="3">
    <source>
        <dbReference type="Proteomes" id="UP000433493"/>
    </source>
</evidence>
<proteinExistence type="predicted"/>
<dbReference type="InterPro" id="IPR036249">
    <property type="entry name" value="Thioredoxin-like_sf"/>
</dbReference>
<protein>
    <submittedName>
        <fullName evidence="2">Tetratricopeptide repeat protein</fullName>
    </submittedName>
</protein>
<dbReference type="Pfam" id="PF14561">
    <property type="entry name" value="TPR_20"/>
    <property type="match status" value="1"/>
</dbReference>
<keyword evidence="3" id="KW-1185">Reference proteome</keyword>
<comment type="caution">
    <text evidence="2">The sequence shown here is derived from an EMBL/GenBank/DDBJ whole genome shotgun (WGS) entry which is preliminary data.</text>
</comment>
<dbReference type="Gene3D" id="1.25.40.10">
    <property type="entry name" value="Tetratricopeptide repeat domain"/>
    <property type="match status" value="1"/>
</dbReference>
<accession>A0A7J5BA57</accession>
<name>A0A7J5BA57_9MICO</name>
<dbReference type="InterPro" id="IPR011990">
    <property type="entry name" value="TPR-like_helical_dom_sf"/>
</dbReference>